<organism evidence="2 3">
    <name type="scientific">Ampelomyces quisqualis</name>
    <name type="common">Powdery mildew agent</name>
    <dbReference type="NCBI Taxonomy" id="50730"/>
    <lineage>
        <taxon>Eukaryota</taxon>
        <taxon>Fungi</taxon>
        <taxon>Dikarya</taxon>
        <taxon>Ascomycota</taxon>
        <taxon>Pezizomycotina</taxon>
        <taxon>Dothideomycetes</taxon>
        <taxon>Pleosporomycetidae</taxon>
        <taxon>Pleosporales</taxon>
        <taxon>Pleosporineae</taxon>
        <taxon>Phaeosphaeriaceae</taxon>
        <taxon>Ampelomyces</taxon>
    </lineage>
</organism>
<dbReference type="InterPro" id="IPR000073">
    <property type="entry name" value="AB_hydrolase_1"/>
</dbReference>
<dbReference type="InterPro" id="IPR050266">
    <property type="entry name" value="AB_hydrolase_sf"/>
</dbReference>
<keyword evidence="2" id="KW-0378">Hydrolase</keyword>
<protein>
    <submittedName>
        <fullName evidence="2">Alpha/Beta hydrolase protein</fullName>
    </submittedName>
</protein>
<dbReference type="SUPFAM" id="SSF53474">
    <property type="entry name" value="alpha/beta-Hydrolases"/>
    <property type="match status" value="1"/>
</dbReference>
<dbReference type="Gene3D" id="3.40.50.1820">
    <property type="entry name" value="alpha/beta hydrolase"/>
    <property type="match status" value="1"/>
</dbReference>
<dbReference type="OrthoDB" id="284184at2759"/>
<dbReference type="EMBL" id="ML979134">
    <property type="protein sequence ID" value="KAF1917431.1"/>
    <property type="molecule type" value="Genomic_DNA"/>
</dbReference>
<dbReference type="GO" id="GO:0047372">
    <property type="term" value="F:monoacylglycerol lipase activity"/>
    <property type="evidence" value="ECO:0007669"/>
    <property type="project" value="TreeGrafter"/>
</dbReference>
<sequence length="331" mass="37506">MDAFEKKTLKTSRGYSYVYYTAKGDKTLPTLFFQHGWPDHAEMWKDVATSLRSTKHPIIIPDLLGYDGTDKPTDPAEYKWNAMTKDLIEIIDTEKADKVVSIGHDWGSACAARLYNYYPSRVSGLVLLNVAYMAPNRTPFDLDATNAVTKQALGYSVFSYWYLFTAEDGPEVLKNNIDRLYHAMHGTAETVKQLLTVPNALRNYLTNGGQKVELRAYAKDPRFKQAFVDRMTRDGFEGPQCWYKATTRQKQHESDKELPEGVDKVNVPLLYIGAKDDAVCRPEAMYPSIQAGLLPNLEQAPMLDAGHWTPYEKPDEVANGIEAWLKKNFAK</sequence>
<dbReference type="Pfam" id="PF00561">
    <property type="entry name" value="Abhydrolase_1"/>
    <property type="match status" value="1"/>
</dbReference>
<dbReference type="InterPro" id="IPR029058">
    <property type="entry name" value="AB_hydrolase_fold"/>
</dbReference>
<gene>
    <name evidence="2" type="ORF">BDU57DRAFT_493400</name>
</gene>
<dbReference type="Proteomes" id="UP000800096">
    <property type="component" value="Unassembled WGS sequence"/>
</dbReference>
<evidence type="ECO:0000259" key="1">
    <source>
        <dbReference type="Pfam" id="PF00561"/>
    </source>
</evidence>
<feature type="domain" description="AB hydrolase-1" evidence="1">
    <location>
        <begin position="29"/>
        <end position="314"/>
    </location>
</feature>
<dbReference type="InterPro" id="IPR000639">
    <property type="entry name" value="Epox_hydrolase-like"/>
</dbReference>
<accession>A0A6A5QNW2</accession>
<dbReference type="GO" id="GO:0046464">
    <property type="term" value="P:acylglycerol catabolic process"/>
    <property type="evidence" value="ECO:0007669"/>
    <property type="project" value="TreeGrafter"/>
</dbReference>
<evidence type="ECO:0000313" key="3">
    <source>
        <dbReference type="Proteomes" id="UP000800096"/>
    </source>
</evidence>
<proteinExistence type="predicted"/>
<reference evidence="2" key="1">
    <citation type="journal article" date="2020" name="Stud. Mycol.">
        <title>101 Dothideomycetes genomes: a test case for predicting lifestyles and emergence of pathogens.</title>
        <authorList>
            <person name="Haridas S."/>
            <person name="Albert R."/>
            <person name="Binder M."/>
            <person name="Bloem J."/>
            <person name="Labutti K."/>
            <person name="Salamov A."/>
            <person name="Andreopoulos B."/>
            <person name="Baker S."/>
            <person name="Barry K."/>
            <person name="Bills G."/>
            <person name="Bluhm B."/>
            <person name="Cannon C."/>
            <person name="Castanera R."/>
            <person name="Culley D."/>
            <person name="Daum C."/>
            <person name="Ezra D."/>
            <person name="Gonzalez J."/>
            <person name="Henrissat B."/>
            <person name="Kuo A."/>
            <person name="Liang C."/>
            <person name="Lipzen A."/>
            <person name="Lutzoni F."/>
            <person name="Magnuson J."/>
            <person name="Mondo S."/>
            <person name="Nolan M."/>
            <person name="Ohm R."/>
            <person name="Pangilinan J."/>
            <person name="Park H.-J."/>
            <person name="Ramirez L."/>
            <person name="Alfaro M."/>
            <person name="Sun H."/>
            <person name="Tritt A."/>
            <person name="Yoshinaga Y."/>
            <person name="Zwiers L.-H."/>
            <person name="Turgeon B."/>
            <person name="Goodwin S."/>
            <person name="Spatafora J."/>
            <person name="Crous P."/>
            <person name="Grigoriev I."/>
        </authorList>
    </citation>
    <scope>NUCLEOTIDE SEQUENCE</scope>
    <source>
        <strain evidence="2">HMLAC05119</strain>
    </source>
</reference>
<dbReference type="PRINTS" id="PR00412">
    <property type="entry name" value="EPOXHYDRLASE"/>
</dbReference>
<dbReference type="AlphaFoldDB" id="A0A6A5QNW2"/>
<keyword evidence="3" id="KW-1185">Reference proteome</keyword>
<dbReference type="GO" id="GO:0016020">
    <property type="term" value="C:membrane"/>
    <property type="evidence" value="ECO:0007669"/>
    <property type="project" value="TreeGrafter"/>
</dbReference>
<evidence type="ECO:0000313" key="2">
    <source>
        <dbReference type="EMBL" id="KAF1917431.1"/>
    </source>
</evidence>
<dbReference type="PANTHER" id="PTHR43798:SF33">
    <property type="entry name" value="HYDROLASE, PUTATIVE (AFU_ORTHOLOGUE AFUA_2G14860)-RELATED"/>
    <property type="match status" value="1"/>
</dbReference>
<name>A0A6A5QNW2_AMPQU</name>
<dbReference type="PANTHER" id="PTHR43798">
    <property type="entry name" value="MONOACYLGLYCEROL LIPASE"/>
    <property type="match status" value="1"/>
</dbReference>